<feature type="DNA-binding region" description="H-T-H motif" evidence="2">
    <location>
        <begin position="57"/>
        <end position="76"/>
    </location>
</feature>
<dbReference type="PANTHER" id="PTHR30055">
    <property type="entry name" value="HTH-TYPE TRANSCRIPTIONAL REGULATOR RUTR"/>
    <property type="match status" value="1"/>
</dbReference>
<dbReference type="InterPro" id="IPR001647">
    <property type="entry name" value="HTH_TetR"/>
</dbReference>
<dbReference type="InterPro" id="IPR050109">
    <property type="entry name" value="HTH-type_TetR-like_transc_reg"/>
</dbReference>
<evidence type="ECO:0000313" key="5">
    <source>
        <dbReference type="EMBL" id="MEE4545345.1"/>
    </source>
</evidence>
<accession>A0ABU7PHQ0</accession>
<dbReference type="SUPFAM" id="SSF46689">
    <property type="entry name" value="Homeodomain-like"/>
    <property type="match status" value="1"/>
</dbReference>
<protein>
    <submittedName>
        <fullName evidence="5">TetR/AcrR family transcriptional regulator</fullName>
    </submittedName>
</protein>
<organism evidence="5 6">
    <name type="scientific">Actinacidiphila polyblastidii</name>
    <dbReference type="NCBI Taxonomy" id="3110430"/>
    <lineage>
        <taxon>Bacteria</taxon>
        <taxon>Bacillati</taxon>
        <taxon>Actinomycetota</taxon>
        <taxon>Actinomycetes</taxon>
        <taxon>Kitasatosporales</taxon>
        <taxon>Streptomycetaceae</taxon>
        <taxon>Actinacidiphila</taxon>
    </lineage>
</organism>
<evidence type="ECO:0000256" key="3">
    <source>
        <dbReference type="SAM" id="MobiDB-lite"/>
    </source>
</evidence>
<dbReference type="Pfam" id="PF00440">
    <property type="entry name" value="TetR_N"/>
    <property type="match status" value="1"/>
</dbReference>
<name>A0ABU7PHQ0_9ACTN</name>
<dbReference type="RefSeq" id="WP_330798890.1">
    <property type="nucleotide sequence ID" value="NZ_JAZEWV010000028.1"/>
</dbReference>
<dbReference type="PROSITE" id="PS50977">
    <property type="entry name" value="HTH_TETR_2"/>
    <property type="match status" value="1"/>
</dbReference>
<evidence type="ECO:0000259" key="4">
    <source>
        <dbReference type="PROSITE" id="PS50977"/>
    </source>
</evidence>
<comment type="caution">
    <text evidence="5">The sequence shown here is derived from an EMBL/GenBank/DDBJ whole genome shotgun (WGS) entry which is preliminary data.</text>
</comment>
<evidence type="ECO:0000256" key="1">
    <source>
        <dbReference type="ARBA" id="ARBA00023125"/>
    </source>
</evidence>
<dbReference type="Pfam" id="PF14246">
    <property type="entry name" value="TetR_C_7"/>
    <property type="match status" value="1"/>
</dbReference>
<dbReference type="Gene3D" id="1.10.357.10">
    <property type="entry name" value="Tetracycline Repressor, domain 2"/>
    <property type="match status" value="1"/>
</dbReference>
<evidence type="ECO:0000256" key="2">
    <source>
        <dbReference type="PROSITE-ProRule" id="PRU00335"/>
    </source>
</evidence>
<evidence type="ECO:0000313" key="6">
    <source>
        <dbReference type="Proteomes" id="UP001344658"/>
    </source>
</evidence>
<dbReference type="Proteomes" id="UP001344658">
    <property type="component" value="Unassembled WGS sequence"/>
</dbReference>
<keyword evidence="1 2" id="KW-0238">DNA-binding</keyword>
<sequence length="235" mass="24881">MSERTHAAGSAGAAGASGMPQAGDGRHTPSGPRAARKRQDILAAARTLFLRDGFDASVDLIAAQAGVSKVTVYNHFGSKQALFVEVVKDSLDAPLGDTLVSAVDALGESDDLRTALTAAARSWVAEVRADRDMLAVRTLVAREAHRFPELHEAWRHGGGPAVHHPAAGAALARLTATGRLDIPDPDVAIMQLYSLLVFPHLVFSAYGTEVDDDFADRLVTGGVEMFLACYTPRRG</sequence>
<feature type="domain" description="HTH tetR-type" evidence="4">
    <location>
        <begin position="35"/>
        <end position="94"/>
    </location>
</feature>
<dbReference type="PRINTS" id="PR00455">
    <property type="entry name" value="HTHTETR"/>
</dbReference>
<dbReference type="InterPro" id="IPR009057">
    <property type="entry name" value="Homeodomain-like_sf"/>
</dbReference>
<feature type="region of interest" description="Disordered" evidence="3">
    <location>
        <begin position="1"/>
        <end position="36"/>
    </location>
</feature>
<dbReference type="PANTHER" id="PTHR30055:SF146">
    <property type="entry name" value="HTH-TYPE TRANSCRIPTIONAL DUAL REGULATOR CECR"/>
    <property type="match status" value="1"/>
</dbReference>
<gene>
    <name evidence="5" type="ORF">V2S66_25685</name>
</gene>
<keyword evidence="6" id="KW-1185">Reference proteome</keyword>
<dbReference type="EMBL" id="JAZEWV010000028">
    <property type="protein sequence ID" value="MEE4545345.1"/>
    <property type="molecule type" value="Genomic_DNA"/>
</dbReference>
<dbReference type="SUPFAM" id="SSF48498">
    <property type="entry name" value="Tetracyclin repressor-like, C-terminal domain"/>
    <property type="match status" value="1"/>
</dbReference>
<reference evidence="5 6" key="1">
    <citation type="submission" date="2023-12" db="EMBL/GenBank/DDBJ databases">
        <title>Streptomyces sp. V4-01.</title>
        <authorList>
            <person name="Somphong A."/>
            <person name="Phongsopitanun W."/>
        </authorList>
    </citation>
    <scope>NUCLEOTIDE SEQUENCE [LARGE SCALE GENOMIC DNA]</scope>
    <source>
        <strain evidence="5 6">V4-01</strain>
    </source>
</reference>
<feature type="compositionally biased region" description="Low complexity" evidence="3">
    <location>
        <begin position="7"/>
        <end position="18"/>
    </location>
</feature>
<proteinExistence type="predicted"/>
<dbReference type="InterPro" id="IPR039536">
    <property type="entry name" value="TetR_C_Proteobacteria"/>
</dbReference>
<dbReference type="InterPro" id="IPR036271">
    <property type="entry name" value="Tet_transcr_reg_TetR-rel_C_sf"/>
</dbReference>